<dbReference type="InterPro" id="IPR028939">
    <property type="entry name" value="P5C_Rdtase_cat_N"/>
</dbReference>
<dbReference type="InterPro" id="IPR036291">
    <property type="entry name" value="NAD(P)-bd_dom_sf"/>
</dbReference>
<dbReference type="PANTHER" id="PTHR14239:SF8">
    <property type="entry name" value="METALLOREDUCTASE STEAP3"/>
    <property type="match status" value="1"/>
</dbReference>
<dbReference type="GO" id="GO:0015677">
    <property type="term" value="P:copper ion import"/>
    <property type="evidence" value="ECO:0007669"/>
    <property type="project" value="TreeGrafter"/>
</dbReference>
<protein>
    <submittedName>
        <fullName evidence="4">STEAP3 metalloreductase</fullName>
    </submittedName>
</protein>
<dbReference type="GO" id="GO:0052851">
    <property type="term" value="F:ferric-chelate reductase (NADPH) activity"/>
    <property type="evidence" value="ECO:0007669"/>
    <property type="project" value="TreeGrafter"/>
</dbReference>
<dbReference type="Proteomes" id="UP000261540">
    <property type="component" value="Unplaced"/>
</dbReference>
<dbReference type="GeneTree" id="ENSGT00390000008042"/>
<keyword evidence="1" id="KW-0560">Oxidoreductase</keyword>
<dbReference type="AlphaFoldDB" id="A0A3B3T494"/>
<keyword evidence="2" id="KW-1133">Transmembrane helix</keyword>
<keyword evidence="2" id="KW-0812">Transmembrane</keyword>
<feature type="domain" description="Pyrroline-5-carboxylate reductase catalytic N-terminal" evidence="3">
    <location>
        <begin position="38"/>
        <end position="124"/>
    </location>
</feature>
<dbReference type="GO" id="GO:0008823">
    <property type="term" value="F:cupric reductase (NADH) activity"/>
    <property type="evidence" value="ECO:0007669"/>
    <property type="project" value="TreeGrafter"/>
</dbReference>
<keyword evidence="2" id="KW-0472">Membrane</keyword>
<feature type="transmembrane region" description="Helical" evidence="2">
    <location>
        <begin position="189"/>
        <end position="207"/>
    </location>
</feature>
<keyword evidence="5" id="KW-1185">Reference proteome</keyword>
<dbReference type="InterPro" id="IPR051267">
    <property type="entry name" value="STEAP_metalloreductase"/>
</dbReference>
<reference evidence="4" key="1">
    <citation type="submission" date="2025-08" db="UniProtKB">
        <authorList>
            <consortium name="Ensembl"/>
        </authorList>
    </citation>
    <scope>IDENTIFICATION</scope>
</reference>
<dbReference type="PANTHER" id="PTHR14239">
    <property type="entry name" value="DUDULIN-RELATED"/>
    <property type="match status" value="1"/>
</dbReference>
<dbReference type="Gene3D" id="3.40.50.720">
    <property type="entry name" value="NAD(P)-binding Rossmann-like Domain"/>
    <property type="match status" value="1"/>
</dbReference>
<dbReference type="GO" id="GO:0005768">
    <property type="term" value="C:endosome"/>
    <property type="evidence" value="ECO:0007669"/>
    <property type="project" value="TreeGrafter"/>
</dbReference>
<feature type="transmembrane region" description="Helical" evidence="2">
    <location>
        <begin position="228"/>
        <end position="249"/>
    </location>
</feature>
<evidence type="ECO:0000313" key="5">
    <source>
        <dbReference type="Proteomes" id="UP000261540"/>
    </source>
</evidence>
<organism evidence="4 5">
    <name type="scientific">Paramormyrops kingsleyae</name>
    <dbReference type="NCBI Taxonomy" id="1676925"/>
    <lineage>
        <taxon>Eukaryota</taxon>
        <taxon>Metazoa</taxon>
        <taxon>Chordata</taxon>
        <taxon>Craniata</taxon>
        <taxon>Vertebrata</taxon>
        <taxon>Euteleostomi</taxon>
        <taxon>Actinopterygii</taxon>
        <taxon>Neopterygii</taxon>
        <taxon>Teleostei</taxon>
        <taxon>Osteoglossocephala</taxon>
        <taxon>Osteoglossomorpha</taxon>
        <taxon>Osteoglossiformes</taxon>
        <taxon>Mormyridae</taxon>
        <taxon>Paramormyrops</taxon>
    </lineage>
</organism>
<dbReference type="Pfam" id="PF03807">
    <property type="entry name" value="F420_oxidored"/>
    <property type="match status" value="1"/>
</dbReference>
<evidence type="ECO:0000313" key="4">
    <source>
        <dbReference type="Ensembl" id="ENSPKIP00000037146.1"/>
    </source>
</evidence>
<dbReference type="GO" id="GO:0005886">
    <property type="term" value="C:plasma membrane"/>
    <property type="evidence" value="ECO:0007669"/>
    <property type="project" value="TreeGrafter"/>
</dbReference>
<dbReference type="SUPFAM" id="SSF51735">
    <property type="entry name" value="NAD(P)-binding Rossmann-fold domains"/>
    <property type="match status" value="1"/>
</dbReference>
<dbReference type="Ensembl" id="ENSPKIT00000018103.1">
    <property type="protein sequence ID" value="ENSPKIP00000037146.1"/>
    <property type="gene ID" value="ENSPKIG00000015439.1"/>
</dbReference>
<name>A0A3B3T494_9TELE</name>
<evidence type="ECO:0000256" key="1">
    <source>
        <dbReference type="ARBA" id="ARBA00023002"/>
    </source>
</evidence>
<evidence type="ECO:0000256" key="2">
    <source>
        <dbReference type="SAM" id="Phobius"/>
    </source>
</evidence>
<feature type="transmembrane region" description="Helical" evidence="2">
    <location>
        <begin position="261"/>
        <end position="284"/>
    </location>
</feature>
<sequence length="318" mass="35249">MLFIPSYSVRMPKGEMRKPLLGDLRGPNQPLCDLGSRTVGILGSGDFSRSLAWRLVASGVRVVVGSRNPKRSTGLFPEEVEVTSHQEASAQAHVIFIALFPEHYSTLVSLKGVLAGKVLVDVSNSLKLNHDRPSNAELLATVLPESTVVKGFNVVSAWALLNRPHDGNKQVKEGKENSWVEEEVWRMELYVSLGILALGLLSLLAVTSLPSLGNSLNWREFSFIQSKLGCVALTVAILHTLMFGWGRAFDKTQYRFYLPPTFVLVLILPCVVLVARLSLALPYVSHRLERIRRGWEVGPWVHFQQQECHSSLEGVSTV</sequence>
<proteinExistence type="predicted"/>
<accession>A0A3B3T494</accession>
<evidence type="ECO:0000259" key="3">
    <source>
        <dbReference type="Pfam" id="PF03807"/>
    </source>
</evidence>
<reference evidence="4" key="2">
    <citation type="submission" date="2025-09" db="UniProtKB">
        <authorList>
            <consortium name="Ensembl"/>
        </authorList>
    </citation>
    <scope>IDENTIFICATION</scope>
</reference>